<dbReference type="Pfam" id="PF03992">
    <property type="entry name" value="ABM"/>
    <property type="match status" value="1"/>
</dbReference>
<dbReference type="Proteomes" id="UP000235826">
    <property type="component" value="Chromosome"/>
</dbReference>
<dbReference type="KEGG" id="fek:C1H87_04145"/>
<evidence type="ECO:0000313" key="3">
    <source>
        <dbReference type="Proteomes" id="UP000235826"/>
    </source>
</evidence>
<dbReference type="OrthoDB" id="1120859at2"/>
<dbReference type="RefSeq" id="WP_102754604.1">
    <property type="nucleotide sequence ID" value="NZ_CP025791.1"/>
</dbReference>
<dbReference type="Gene3D" id="3.30.70.100">
    <property type="match status" value="1"/>
</dbReference>
<dbReference type="GO" id="GO:0004497">
    <property type="term" value="F:monooxygenase activity"/>
    <property type="evidence" value="ECO:0007669"/>
    <property type="project" value="UniProtKB-KW"/>
</dbReference>
<dbReference type="AlphaFoldDB" id="A0A2K9PLP0"/>
<evidence type="ECO:0000259" key="1">
    <source>
        <dbReference type="PROSITE" id="PS51725"/>
    </source>
</evidence>
<evidence type="ECO:0000313" key="2">
    <source>
        <dbReference type="EMBL" id="AUP77945.1"/>
    </source>
</evidence>
<keyword evidence="3" id="KW-1185">Reference proteome</keyword>
<organism evidence="2 3">
    <name type="scientific">Flavivirga eckloniae</name>
    <dbReference type="NCBI Taxonomy" id="1803846"/>
    <lineage>
        <taxon>Bacteria</taxon>
        <taxon>Pseudomonadati</taxon>
        <taxon>Bacteroidota</taxon>
        <taxon>Flavobacteriia</taxon>
        <taxon>Flavobacteriales</taxon>
        <taxon>Flavobacteriaceae</taxon>
        <taxon>Flavivirga</taxon>
    </lineage>
</organism>
<dbReference type="SUPFAM" id="SSF54909">
    <property type="entry name" value="Dimeric alpha+beta barrel"/>
    <property type="match status" value="1"/>
</dbReference>
<sequence>MFVRIVKMGFHEQNIETFLANFDVNKEKIRNFKGCNFLELYRDKNDPTVFFTYSYWETEDDLENYRHSDLFKNVWAKTKPLFNIPPMAWSVDKLETLN</sequence>
<name>A0A2K9PLP0_9FLAO</name>
<proteinExistence type="predicted"/>
<dbReference type="PROSITE" id="PS51725">
    <property type="entry name" value="ABM"/>
    <property type="match status" value="1"/>
</dbReference>
<protein>
    <submittedName>
        <fullName evidence="2">Antibiotic biosynthesis monooxygenase</fullName>
    </submittedName>
</protein>
<feature type="domain" description="ABM" evidence="1">
    <location>
        <begin position="2"/>
        <end position="91"/>
    </location>
</feature>
<keyword evidence="2" id="KW-0503">Monooxygenase</keyword>
<keyword evidence="2" id="KW-0560">Oxidoreductase</keyword>
<dbReference type="EMBL" id="CP025791">
    <property type="protein sequence ID" value="AUP77945.1"/>
    <property type="molecule type" value="Genomic_DNA"/>
</dbReference>
<reference evidence="2 3" key="1">
    <citation type="submission" date="2018-01" db="EMBL/GenBank/DDBJ databases">
        <title>Complete genome sequence of Flavivirga eckloniae ECD14 isolated from seaweed Ecklonia cava.</title>
        <authorList>
            <person name="Lee J.H."/>
            <person name="Baik K.S."/>
            <person name="Seong C.N."/>
        </authorList>
    </citation>
    <scope>NUCLEOTIDE SEQUENCE [LARGE SCALE GENOMIC DNA]</scope>
    <source>
        <strain evidence="2 3">ECD14</strain>
    </source>
</reference>
<dbReference type="InterPro" id="IPR011008">
    <property type="entry name" value="Dimeric_a/b-barrel"/>
</dbReference>
<gene>
    <name evidence="2" type="ORF">C1H87_04145</name>
</gene>
<accession>A0A2K9PLP0</accession>
<dbReference type="InterPro" id="IPR007138">
    <property type="entry name" value="ABM_dom"/>
</dbReference>